<protein>
    <recommendedName>
        <fullName evidence="3">DC1 domain-containing protein</fullName>
    </recommendedName>
</protein>
<reference evidence="1" key="1">
    <citation type="journal article" date="2021" name="Front. Plant Sci.">
        <title>Chromosome-Scale Genome Assembly for Chinese Sour Jujube and Insights Into Its Genome Evolution and Domestication Signature.</title>
        <authorList>
            <person name="Shen L.-Y."/>
            <person name="Luo H."/>
            <person name="Wang X.-L."/>
            <person name="Wang X.-M."/>
            <person name="Qiu X.-J."/>
            <person name="Liu H."/>
            <person name="Zhou S.-S."/>
            <person name="Jia K.-H."/>
            <person name="Nie S."/>
            <person name="Bao Y.-T."/>
            <person name="Zhang R.-G."/>
            <person name="Yun Q.-Z."/>
            <person name="Chai Y.-H."/>
            <person name="Lu J.-Y."/>
            <person name="Li Y."/>
            <person name="Zhao S.-W."/>
            <person name="Mao J.-F."/>
            <person name="Jia S.-G."/>
            <person name="Mao Y.-M."/>
        </authorList>
    </citation>
    <scope>NUCLEOTIDE SEQUENCE</scope>
    <source>
        <strain evidence="1">AT0</strain>
        <tissue evidence="1">Leaf</tissue>
    </source>
</reference>
<dbReference type="InterPro" id="IPR053192">
    <property type="entry name" value="Vacuole_Formation_Reg"/>
</dbReference>
<evidence type="ECO:0000313" key="1">
    <source>
        <dbReference type="EMBL" id="KAH7518706.1"/>
    </source>
</evidence>
<comment type="caution">
    <text evidence="1">The sequence shown here is derived from an EMBL/GenBank/DDBJ whole genome shotgun (WGS) entry which is preliminary data.</text>
</comment>
<gene>
    <name evidence="1" type="ORF">FEM48_Zijuj09G0199500</name>
</gene>
<dbReference type="PANTHER" id="PTHR32410:SF203">
    <property type="entry name" value="CYSTEINE_HISTIDINE-RICH C1 DOMAIN FAMILY PROTEIN"/>
    <property type="match status" value="1"/>
</dbReference>
<organism evidence="1 2">
    <name type="scientific">Ziziphus jujuba var. spinosa</name>
    <dbReference type="NCBI Taxonomy" id="714518"/>
    <lineage>
        <taxon>Eukaryota</taxon>
        <taxon>Viridiplantae</taxon>
        <taxon>Streptophyta</taxon>
        <taxon>Embryophyta</taxon>
        <taxon>Tracheophyta</taxon>
        <taxon>Spermatophyta</taxon>
        <taxon>Magnoliopsida</taxon>
        <taxon>eudicotyledons</taxon>
        <taxon>Gunneridae</taxon>
        <taxon>Pentapetalae</taxon>
        <taxon>rosids</taxon>
        <taxon>fabids</taxon>
        <taxon>Rosales</taxon>
        <taxon>Rhamnaceae</taxon>
        <taxon>Paliureae</taxon>
        <taxon>Ziziphus</taxon>
    </lineage>
</organism>
<evidence type="ECO:0008006" key="3">
    <source>
        <dbReference type="Google" id="ProtNLM"/>
    </source>
</evidence>
<dbReference type="Proteomes" id="UP000813462">
    <property type="component" value="Unassembled WGS sequence"/>
</dbReference>
<dbReference type="InterPro" id="IPR046349">
    <property type="entry name" value="C1-like_sf"/>
</dbReference>
<sequence>MYAELLQLQITHPFHPKCRLFFQANHRKHACNSCKKGSYTFVFRCNLCHFNICVGYSYLSPTRKYEGHDHDHLLCFSELDRNHGICSAYHFKTEPCNILRCLECNFKVHTYFVVRCHVALNIKCHVHPLTPFDLVVEDDSSGYHCDAFEMRRNPLLRFYYCAHCKYIADVYCVLF</sequence>
<name>A0A978UV06_ZIZJJ</name>
<proteinExistence type="predicted"/>
<dbReference type="EMBL" id="JAEACU010000009">
    <property type="protein sequence ID" value="KAH7518706.1"/>
    <property type="molecule type" value="Genomic_DNA"/>
</dbReference>
<evidence type="ECO:0000313" key="2">
    <source>
        <dbReference type="Proteomes" id="UP000813462"/>
    </source>
</evidence>
<accession>A0A978UV06</accession>
<dbReference type="AlphaFoldDB" id="A0A978UV06"/>
<dbReference type="PANTHER" id="PTHR32410">
    <property type="entry name" value="CYSTEINE/HISTIDINE-RICH C1 DOMAIN FAMILY PROTEIN"/>
    <property type="match status" value="1"/>
</dbReference>
<dbReference type="SUPFAM" id="SSF57889">
    <property type="entry name" value="Cysteine-rich domain"/>
    <property type="match status" value="2"/>
</dbReference>